<dbReference type="VEuPathDB" id="TriTrypDB:BSAL_75900"/>
<name>A0A0S4IZ29_BODSA</name>
<keyword evidence="2 3" id="KW-0802">TPR repeat</keyword>
<dbReference type="PANTHER" id="PTHR22767">
    <property type="entry name" value="N-TERMINAL ACETYLTRANSFERASE-RELATED"/>
    <property type="match status" value="1"/>
</dbReference>
<keyword evidence="4" id="KW-0808">Transferase</keyword>
<sequence length="707" mass="79969">MSNLTVPLPPKEQKLFDQMSKQFDNRDYAKAIRTADTILAAVPEHGETLAMKGLTLHTMDKKEEGIALVKAGVAKAMRSGICWHSLGMCYRSDKNFAEAQKTFKIATQRDPKNMNVLRDLSSLSVQLRDWDCFFDSREKLLGLKANVRANWVALSCAYRQLGQTELAAAIMDVMIQIMDAGDNKVEVSEIHLYRAELELMNNQHQKALEILMKHNSEIIDTHIKCKIRAKALASKGDKDKAEAEYMFLIGERFAEGDCIVAIAGLRKIPLGADNLPKGDEASAKMLQLLDQIAVANPKCDYARRVALDCVPLAEFEARLCAYAAPFITKMIPSLLSVLKTLYRCPEKAATIGTVFLRWEAELKANSFVSFGGTPNPALIMWVHAFLASHFTRLCEFEKAHQYVTLAINHTPTVEMLYLLRAKIFHREGKLAEAAEFADKARLLDLQDKYLNGKCAKYQFRAGLIQKGEATMQLFYKPTTVNDTFLVALESQCAWYEREVGDAFFAKGDVVSALQNYLMYEKHHGNSHDELLDFHGYVFRRCNVRAWFDVIARDDSLNSNQFFLLLCPRITRAYIRIFELGEEAIRAKHEPRLKPAPTTDEAEDKRRAQQWDEYYLANVDISEPLSKAQRYVEALLQNRWNTEAAHEVAIEYYLALKKPLLAVQSLIALRKLKSPKVAAFELTIRTSLGTVSLDSRVTVSINDALSSK</sequence>
<dbReference type="PANTHER" id="PTHR22767:SF2">
    <property type="entry name" value="N(ALPHA)-ACETYLTRANSFERASE 15_16, ISOFORM A"/>
    <property type="match status" value="1"/>
</dbReference>
<evidence type="ECO:0000313" key="4">
    <source>
        <dbReference type="EMBL" id="CUG21331.1"/>
    </source>
</evidence>
<dbReference type="AlphaFoldDB" id="A0A0S4IZ29"/>
<organism evidence="4 5">
    <name type="scientific">Bodo saltans</name>
    <name type="common">Flagellated protozoan</name>
    <dbReference type="NCBI Taxonomy" id="75058"/>
    <lineage>
        <taxon>Eukaryota</taxon>
        <taxon>Discoba</taxon>
        <taxon>Euglenozoa</taxon>
        <taxon>Kinetoplastea</taxon>
        <taxon>Metakinetoplastina</taxon>
        <taxon>Eubodonida</taxon>
        <taxon>Bodonidae</taxon>
        <taxon>Bodo</taxon>
    </lineage>
</organism>
<dbReference type="Proteomes" id="UP000051952">
    <property type="component" value="Unassembled WGS sequence"/>
</dbReference>
<dbReference type="PIRSF" id="PIRSF000422">
    <property type="entry name" value="N-terminal-AcTrfase-A_aux_su"/>
    <property type="match status" value="1"/>
</dbReference>
<reference evidence="5" key="1">
    <citation type="submission" date="2015-09" db="EMBL/GenBank/DDBJ databases">
        <authorList>
            <consortium name="Pathogen Informatics"/>
        </authorList>
    </citation>
    <scope>NUCLEOTIDE SEQUENCE [LARGE SCALE GENOMIC DNA]</scope>
    <source>
        <strain evidence="5">Lake Konstanz</strain>
    </source>
</reference>
<dbReference type="Pfam" id="PF12569">
    <property type="entry name" value="NatA_aux_su"/>
    <property type="match status" value="1"/>
</dbReference>
<dbReference type="OMA" id="MEMRADY"/>
<dbReference type="FunFam" id="1.25.40.1040:FF:000009">
    <property type="entry name" value="N-acetyltransferase subunit Nat1"/>
    <property type="match status" value="1"/>
</dbReference>
<accession>A0A0S4IZ29</accession>
<dbReference type="EMBL" id="CYKH01000700">
    <property type="protein sequence ID" value="CUG21331.1"/>
    <property type="molecule type" value="Genomic_DNA"/>
</dbReference>
<dbReference type="InterPro" id="IPR021183">
    <property type="entry name" value="NatA_aux_su"/>
</dbReference>
<evidence type="ECO:0000256" key="2">
    <source>
        <dbReference type="ARBA" id="ARBA00022803"/>
    </source>
</evidence>
<dbReference type="SUPFAM" id="SSF48452">
    <property type="entry name" value="TPR-like"/>
    <property type="match status" value="3"/>
</dbReference>
<dbReference type="InterPro" id="IPR019734">
    <property type="entry name" value="TPR_rpt"/>
</dbReference>
<dbReference type="OrthoDB" id="10263032at2759"/>
<evidence type="ECO:0000256" key="3">
    <source>
        <dbReference type="PROSITE-ProRule" id="PRU00339"/>
    </source>
</evidence>
<dbReference type="Pfam" id="PF13181">
    <property type="entry name" value="TPR_8"/>
    <property type="match status" value="1"/>
</dbReference>
<gene>
    <name evidence="4" type="ORF">BSAL_75900</name>
</gene>
<proteinExistence type="predicted"/>
<dbReference type="Gene3D" id="1.25.40.1040">
    <property type="match status" value="1"/>
</dbReference>
<protein>
    <submittedName>
        <fullName evidence="4">N-acetyltransferase subunit Nat1, putative</fullName>
    </submittedName>
</protein>
<dbReference type="GO" id="GO:0005737">
    <property type="term" value="C:cytoplasm"/>
    <property type="evidence" value="ECO:0007669"/>
    <property type="project" value="TreeGrafter"/>
</dbReference>
<dbReference type="Gene3D" id="1.25.40.1010">
    <property type="match status" value="1"/>
</dbReference>
<dbReference type="SMART" id="SM00028">
    <property type="entry name" value="TPR"/>
    <property type="match status" value="2"/>
</dbReference>
<dbReference type="InterPro" id="IPR011990">
    <property type="entry name" value="TPR-like_helical_dom_sf"/>
</dbReference>
<dbReference type="PROSITE" id="PS50005">
    <property type="entry name" value="TPR"/>
    <property type="match status" value="1"/>
</dbReference>
<keyword evidence="1" id="KW-0677">Repeat</keyword>
<keyword evidence="5" id="KW-1185">Reference proteome</keyword>
<evidence type="ECO:0000256" key="1">
    <source>
        <dbReference type="ARBA" id="ARBA00022737"/>
    </source>
</evidence>
<dbReference type="GO" id="GO:0016740">
    <property type="term" value="F:transferase activity"/>
    <property type="evidence" value="ECO:0007669"/>
    <property type="project" value="UniProtKB-KW"/>
</dbReference>
<feature type="repeat" description="TPR" evidence="3">
    <location>
        <begin position="80"/>
        <end position="113"/>
    </location>
</feature>
<evidence type="ECO:0000313" key="5">
    <source>
        <dbReference type="Proteomes" id="UP000051952"/>
    </source>
</evidence>